<protein>
    <submittedName>
        <fullName evidence="7">Uncharacterized protein</fullName>
    </submittedName>
</protein>
<dbReference type="Proteomes" id="UP000824890">
    <property type="component" value="Unassembled WGS sequence"/>
</dbReference>
<comment type="caution">
    <text evidence="7">The sequence shown here is derived from an EMBL/GenBank/DDBJ whole genome shotgun (WGS) entry which is preliminary data.</text>
</comment>
<accession>A0ABQ8DWE1</accession>
<evidence type="ECO:0000256" key="3">
    <source>
        <dbReference type="ARBA" id="ARBA00022577"/>
    </source>
</evidence>
<evidence type="ECO:0000256" key="6">
    <source>
        <dbReference type="SAM" id="Phobius"/>
    </source>
</evidence>
<organism evidence="7 8">
    <name type="scientific">Brassica napus</name>
    <name type="common">Rape</name>
    <dbReference type="NCBI Taxonomy" id="3708"/>
    <lineage>
        <taxon>Eukaryota</taxon>
        <taxon>Viridiplantae</taxon>
        <taxon>Streptophyta</taxon>
        <taxon>Embryophyta</taxon>
        <taxon>Tracheophyta</taxon>
        <taxon>Spermatophyta</taxon>
        <taxon>Magnoliopsida</taxon>
        <taxon>eudicotyledons</taxon>
        <taxon>Gunneridae</taxon>
        <taxon>Pentapetalae</taxon>
        <taxon>rosids</taxon>
        <taxon>malvids</taxon>
        <taxon>Brassicales</taxon>
        <taxon>Brassicaceae</taxon>
        <taxon>Brassiceae</taxon>
        <taxon>Brassica</taxon>
    </lineage>
</organism>
<keyword evidence="3" id="KW-0295">Fungicide</keyword>
<dbReference type="Pfam" id="PF25052">
    <property type="entry name" value="AtDEF-like"/>
    <property type="match status" value="2"/>
</dbReference>
<feature type="transmembrane region" description="Helical" evidence="6">
    <location>
        <begin position="54"/>
        <end position="70"/>
    </location>
</feature>
<evidence type="ECO:0000256" key="5">
    <source>
        <dbReference type="ARBA" id="ARBA00023157"/>
    </source>
</evidence>
<evidence type="ECO:0000256" key="4">
    <source>
        <dbReference type="ARBA" id="ARBA00022821"/>
    </source>
</evidence>
<keyword evidence="4" id="KW-0611">Plant defense</keyword>
<keyword evidence="6" id="KW-0472">Membrane</keyword>
<keyword evidence="6" id="KW-1133">Transmembrane helix</keyword>
<evidence type="ECO:0000313" key="8">
    <source>
        <dbReference type="Proteomes" id="UP000824890"/>
    </source>
</evidence>
<dbReference type="PANTHER" id="PTHR48224:SF1">
    <property type="entry name" value="DEFENSIN-LIKE PROTEIN 270"/>
    <property type="match status" value="1"/>
</dbReference>
<evidence type="ECO:0000256" key="2">
    <source>
        <dbReference type="ARBA" id="ARBA00022529"/>
    </source>
</evidence>
<evidence type="ECO:0000313" key="7">
    <source>
        <dbReference type="EMBL" id="KAH0933656.1"/>
    </source>
</evidence>
<keyword evidence="8" id="KW-1185">Reference proteome</keyword>
<name>A0ABQ8DWE1_BRANA</name>
<gene>
    <name evidence="7" type="ORF">HID58_010773</name>
</gene>
<proteinExistence type="inferred from homology"/>
<dbReference type="InterPro" id="IPR010851">
    <property type="entry name" value="DEFL"/>
</dbReference>
<keyword evidence="6" id="KW-0812">Transmembrane</keyword>
<dbReference type="PANTHER" id="PTHR48224">
    <property type="entry name" value="DEFENSIN-LIKE PROTEIN 270-RELATED"/>
    <property type="match status" value="1"/>
</dbReference>
<keyword evidence="5" id="KW-1015">Disulfide bond</keyword>
<dbReference type="EMBL" id="JAGKQM010000003">
    <property type="protein sequence ID" value="KAH0933656.1"/>
    <property type="molecule type" value="Genomic_DNA"/>
</dbReference>
<sequence length="388" mass="44832">MNKIEYTLVRKTTMTSLPPYDFIILRSLIQKLISNKNISTEEKRYKETMPAQKIQLACLILILAFFLLFSRSTATCHYRFPPSGPCKHDDGCKNVCTKPPEVPKFLACITSAPMFGKCCCLVKRKVTHFKKTVNSDLRSDFAFEFIVINKRKQLHLGSWCLRSPRSSRRLLRKHMPHVPIQCACSIRRVIPHPTVFIYHIGLQNINHNTSTATATFKKYITHAQDFLGYRKRDLRLCKALTAKHLCKAPHKIISYRLLKLISNVYKYQFIKSMPNGYDSILIFKREMIIFSQPKIKHLQKRKRDRKITMSAQKIQFASLILAFSLLFSQSTGECNYRYPVPPVAICKKNDDCKNACVPPSEDPNYLECITSRSPPKYFGTCCCLLKET</sequence>
<keyword evidence="2" id="KW-0929">Antimicrobial</keyword>
<comment type="similarity">
    <text evidence="1">Belongs to the DEFL family.</text>
</comment>
<evidence type="ECO:0000256" key="1">
    <source>
        <dbReference type="ARBA" id="ARBA00006722"/>
    </source>
</evidence>
<reference evidence="7 8" key="1">
    <citation type="submission" date="2021-05" db="EMBL/GenBank/DDBJ databases">
        <title>Genome Assembly of Synthetic Allotetraploid Brassica napus Reveals Homoeologous Exchanges between Subgenomes.</title>
        <authorList>
            <person name="Davis J.T."/>
        </authorList>
    </citation>
    <scope>NUCLEOTIDE SEQUENCE [LARGE SCALE GENOMIC DNA]</scope>
    <source>
        <strain evidence="8">cv. Da-Ae</strain>
        <tissue evidence="7">Seedling</tissue>
    </source>
</reference>